<feature type="region of interest" description="Disordered" evidence="1">
    <location>
        <begin position="266"/>
        <end position="299"/>
    </location>
</feature>
<proteinExistence type="predicted"/>
<organism evidence="2 3">
    <name type="scientific">Cyclotella atomus</name>
    <dbReference type="NCBI Taxonomy" id="382360"/>
    <lineage>
        <taxon>Eukaryota</taxon>
        <taxon>Sar</taxon>
        <taxon>Stramenopiles</taxon>
        <taxon>Ochrophyta</taxon>
        <taxon>Bacillariophyta</taxon>
        <taxon>Coscinodiscophyceae</taxon>
        <taxon>Thalassiosirophycidae</taxon>
        <taxon>Stephanodiscales</taxon>
        <taxon>Stephanodiscaceae</taxon>
        <taxon>Cyclotella</taxon>
    </lineage>
</organism>
<feature type="region of interest" description="Disordered" evidence="1">
    <location>
        <begin position="73"/>
        <end position="193"/>
    </location>
</feature>
<feature type="compositionally biased region" description="Basic and acidic residues" evidence="1">
    <location>
        <begin position="428"/>
        <end position="440"/>
    </location>
</feature>
<protein>
    <submittedName>
        <fullName evidence="2">Uncharacterized protein</fullName>
    </submittedName>
</protein>
<dbReference type="EMBL" id="JALLPJ020000655">
    <property type="protein sequence ID" value="KAL3786312.1"/>
    <property type="molecule type" value="Genomic_DNA"/>
</dbReference>
<comment type="caution">
    <text evidence="2">The sequence shown here is derived from an EMBL/GenBank/DDBJ whole genome shotgun (WGS) entry which is preliminary data.</text>
</comment>
<evidence type="ECO:0000313" key="3">
    <source>
        <dbReference type="Proteomes" id="UP001530400"/>
    </source>
</evidence>
<gene>
    <name evidence="2" type="ORF">ACHAWO_009656</name>
</gene>
<dbReference type="InterPro" id="IPR036908">
    <property type="entry name" value="RlpA-like_sf"/>
</dbReference>
<feature type="compositionally biased region" description="Low complexity" evidence="1">
    <location>
        <begin position="266"/>
        <end position="280"/>
    </location>
</feature>
<evidence type="ECO:0000313" key="2">
    <source>
        <dbReference type="EMBL" id="KAL3786312.1"/>
    </source>
</evidence>
<name>A0ABD3PEP7_9STRA</name>
<feature type="compositionally biased region" description="Low complexity" evidence="1">
    <location>
        <begin position="388"/>
        <end position="416"/>
    </location>
</feature>
<feature type="compositionally biased region" description="Basic residues" evidence="1">
    <location>
        <begin position="118"/>
        <end position="151"/>
    </location>
</feature>
<dbReference type="Proteomes" id="UP001530400">
    <property type="component" value="Unassembled WGS sequence"/>
</dbReference>
<feature type="compositionally biased region" description="Low complexity" evidence="1">
    <location>
        <begin position="104"/>
        <end position="117"/>
    </location>
</feature>
<dbReference type="Gene3D" id="2.40.40.10">
    <property type="entry name" value="RlpA-like domain"/>
    <property type="match status" value="1"/>
</dbReference>
<sequence length="586" mass="63783">MSSFSSPLRAVVAAIALNLVIEHSQTSQHSSSSRFVAADDARRLNALSKTLERTSNAKGVEGRNLNTISSVGRELAKKSKNNRAAANRTNTKKRGANQAKKRSNNVNNNKRNISANNTKRKPVKKRTAVKRGRKNSTRKKVTRTNNNKKIRYTGGYGVQNKSDQAKPNKKPSGKKSNSSSKKEQKKTNVKEEKPTDIMYYPNFDMMTCVSGGMPPVYFSPMYLSTTAAECCAINFNEVVAECIVKSMGDMDTSDGGFILAINQQTTTGKSGKSGGSATWMGGAGGKSGKGAKSSQPISDQWAGSSLMDPVGMGWGGGSGKGAKSSQPISDQWAGSSLMDPVGMGWGGGMMILQTEEPTYFPSYMPTSSAQTTYAPTTYIPTYYPTSMENTETSSPTYPPTSSTYYPTTRLPTYMPTGMSDDGKDTDDNERTELSEDDKGTGETLYEGQGEATYYYDINGEFCPQDSEQYAENESYPTCSSFDKSKWMTLQDYDTNNIVAIDSKLLADEKGREKYCGKEIKVFRDGKQVKGGPYFVFDGCKACQGGKRIDFSLSALNDIDNGNACDSGIVDGISWEVLDNQIMKFVP</sequence>
<reference evidence="2 3" key="1">
    <citation type="submission" date="2024-10" db="EMBL/GenBank/DDBJ databases">
        <title>Updated reference genomes for cyclostephanoid diatoms.</title>
        <authorList>
            <person name="Roberts W.R."/>
            <person name="Alverson A.J."/>
        </authorList>
    </citation>
    <scope>NUCLEOTIDE SEQUENCE [LARGE SCALE GENOMIC DNA]</scope>
    <source>
        <strain evidence="2 3">AJA010-31</strain>
    </source>
</reference>
<feature type="compositionally biased region" description="Basic residues" evidence="1">
    <location>
        <begin position="90"/>
        <end position="103"/>
    </location>
</feature>
<keyword evidence="3" id="KW-1185">Reference proteome</keyword>
<dbReference type="AlphaFoldDB" id="A0ABD3PEP7"/>
<feature type="region of interest" description="Disordered" evidence="1">
    <location>
        <begin position="388"/>
        <end position="444"/>
    </location>
</feature>
<feature type="compositionally biased region" description="Basic and acidic residues" evidence="1">
    <location>
        <begin position="180"/>
        <end position="193"/>
    </location>
</feature>
<evidence type="ECO:0000256" key="1">
    <source>
        <dbReference type="SAM" id="MobiDB-lite"/>
    </source>
</evidence>
<accession>A0ABD3PEP7</accession>